<organism evidence="1">
    <name type="scientific">Aspergillus niger</name>
    <dbReference type="NCBI Taxonomy" id="5061"/>
    <lineage>
        <taxon>Eukaryota</taxon>
        <taxon>Fungi</taxon>
        <taxon>Dikarya</taxon>
        <taxon>Ascomycota</taxon>
        <taxon>Pezizomycotina</taxon>
        <taxon>Eurotiomycetes</taxon>
        <taxon>Eurotiomycetidae</taxon>
        <taxon>Eurotiales</taxon>
        <taxon>Aspergillaceae</taxon>
        <taxon>Aspergillus</taxon>
        <taxon>Aspergillus subgen. Circumdati</taxon>
    </lineage>
</organism>
<dbReference type="VEuPathDB" id="FungiDB:An07g08440"/>
<name>A0AAJ8BR41_ASPNG</name>
<accession>A0AAJ8BR41</accession>
<gene>
    <name evidence="1" type="ORF">An07g08440</name>
</gene>
<proteinExistence type="predicted"/>
<sequence length="152" mass="16732">MELRYLFPPPPRIPVISKSGQSRHGGPLLELDEVACGLLGGYEISFRDLDSKSVPSSSPAVEPVVSVRYMRQKSDWLGLALEDGGSPYYKRGRGDRSAIDSESLLGWTVVTPLLNVALSIRLGFFISNVKAQPRMRNAAGYIKSIIHAVDFR</sequence>
<reference evidence="1" key="1">
    <citation type="submission" date="2025-02" db="EMBL/GenBank/DDBJ databases">
        <authorList>
            <consortium name="NCBI Genome Project"/>
        </authorList>
    </citation>
    <scope>NUCLEOTIDE SEQUENCE</scope>
</reference>
<dbReference type="AlphaFoldDB" id="A0AAJ8BR41"/>
<dbReference type="RefSeq" id="XP_059601046.1">
    <property type="nucleotide sequence ID" value="XM_059748647.1"/>
</dbReference>
<dbReference type="KEGG" id="ang:An07g08440"/>
<protein>
    <submittedName>
        <fullName evidence="1">Uncharacterized protein</fullName>
    </submittedName>
</protein>
<reference evidence="1" key="2">
    <citation type="submission" date="2025-08" db="UniProtKB">
        <authorList>
            <consortium name="RefSeq"/>
        </authorList>
    </citation>
    <scope>IDENTIFICATION</scope>
</reference>
<dbReference type="GeneID" id="84591500"/>
<evidence type="ECO:0000313" key="1">
    <source>
        <dbReference type="RefSeq" id="XP_059601046.1"/>
    </source>
</evidence>